<feature type="region of interest" description="Disordered" evidence="1">
    <location>
        <begin position="1"/>
        <end position="21"/>
    </location>
</feature>
<reference evidence="2" key="1">
    <citation type="journal article" date="2023" name="G3 (Bethesda)">
        <title>A reference genome for the long-term kleptoplast-retaining sea slug Elysia crispata morphotype clarki.</title>
        <authorList>
            <person name="Eastman K.E."/>
            <person name="Pendleton A.L."/>
            <person name="Shaikh M.A."/>
            <person name="Suttiyut T."/>
            <person name="Ogas R."/>
            <person name="Tomko P."/>
            <person name="Gavelis G."/>
            <person name="Widhalm J.R."/>
            <person name="Wisecaver J.H."/>
        </authorList>
    </citation>
    <scope>NUCLEOTIDE SEQUENCE</scope>
    <source>
        <strain evidence="2">ECLA1</strain>
    </source>
</reference>
<comment type="caution">
    <text evidence="2">The sequence shown here is derived from an EMBL/GenBank/DDBJ whole genome shotgun (WGS) entry which is preliminary data.</text>
</comment>
<dbReference type="AlphaFoldDB" id="A0AAE1DQC8"/>
<evidence type="ECO:0000313" key="2">
    <source>
        <dbReference type="EMBL" id="KAK3777883.1"/>
    </source>
</evidence>
<keyword evidence="3" id="KW-1185">Reference proteome</keyword>
<evidence type="ECO:0000313" key="3">
    <source>
        <dbReference type="Proteomes" id="UP001283361"/>
    </source>
</evidence>
<evidence type="ECO:0000256" key="1">
    <source>
        <dbReference type="SAM" id="MobiDB-lite"/>
    </source>
</evidence>
<sequence>MTSSTDSPPSDRGMHSCRLVGKSPPLADTSLPMNANLFIYSSAWAGPSHFSELPCHKLMNGTHSFVLPVACTALITLSGRTRG</sequence>
<organism evidence="2 3">
    <name type="scientific">Elysia crispata</name>
    <name type="common">lettuce slug</name>
    <dbReference type="NCBI Taxonomy" id="231223"/>
    <lineage>
        <taxon>Eukaryota</taxon>
        <taxon>Metazoa</taxon>
        <taxon>Spiralia</taxon>
        <taxon>Lophotrochozoa</taxon>
        <taxon>Mollusca</taxon>
        <taxon>Gastropoda</taxon>
        <taxon>Heterobranchia</taxon>
        <taxon>Euthyneura</taxon>
        <taxon>Panpulmonata</taxon>
        <taxon>Sacoglossa</taxon>
        <taxon>Placobranchoidea</taxon>
        <taxon>Plakobranchidae</taxon>
        <taxon>Elysia</taxon>
    </lineage>
</organism>
<dbReference type="Proteomes" id="UP001283361">
    <property type="component" value="Unassembled WGS sequence"/>
</dbReference>
<protein>
    <submittedName>
        <fullName evidence="2">Uncharacterized protein</fullName>
    </submittedName>
</protein>
<name>A0AAE1DQC8_9GAST</name>
<gene>
    <name evidence="2" type="ORF">RRG08_038129</name>
</gene>
<accession>A0AAE1DQC8</accession>
<proteinExistence type="predicted"/>
<dbReference type="EMBL" id="JAWDGP010003058">
    <property type="protein sequence ID" value="KAK3777883.1"/>
    <property type="molecule type" value="Genomic_DNA"/>
</dbReference>